<reference evidence="2 3" key="1">
    <citation type="submission" date="2024-07" db="EMBL/GenBank/DDBJ databases">
        <title>Chromosome-level genome assembly of the water stick insect Ranatra chinensis (Heteroptera: Nepidae).</title>
        <authorList>
            <person name="Liu X."/>
        </authorList>
    </citation>
    <scope>NUCLEOTIDE SEQUENCE [LARGE SCALE GENOMIC DNA]</scope>
    <source>
        <strain evidence="2">Cailab_2021Rc</strain>
        <tissue evidence="2">Muscle</tissue>
    </source>
</reference>
<gene>
    <name evidence="2" type="ORF">AAG570_004869</name>
</gene>
<dbReference type="AlphaFoldDB" id="A0ABD0Y1B2"/>
<sequence length="110" mass="12252">MVLNCMVHPKEETLTEFRVFNQKSSYRNAVCLDEGSGGAAHTRAHRHRSEIQKSKRTAILDLVNPVSSGLPQFLYQAEGLVVRRWKKGTEADRAKKSDPLTDVGELSAEG</sequence>
<organism evidence="2 3">
    <name type="scientific">Ranatra chinensis</name>
    <dbReference type="NCBI Taxonomy" id="642074"/>
    <lineage>
        <taxon>Eukaryota</taxon>
        <taxon>Metazoa</taxon>
        <taxon>Ecdysozoa</taxon>
        <taxon>Arthropoda</taxon>
        <taxon>Hexapoda</taxon>
        <taxon>Insecta</taxon>
        <taxon>Pterygota</taxon>
        <taxon>Neoptera</taxon>
        <taxon>Paraneoptera</taxon>
        <taxon>Hemiptera</taxon>
        <taxon>Heteroptera</taxon>
        <taxon>Panheteroptera</taxon>
        <taxon>Nepomorpha</taxon>
        <taxon>Nepidae</taxon>
        <taxon>Ranatrinae</taxon>
        <taxon>Ranatra</taxon>
    </lineage>
</organism>
<protein>
    <submittedName>
        <fullName evidence="2">Uncharacterized protein</fullName>
    </submittedName>
</protein>
<accession>A0ABD0Y1B2</accession>
<proteinExistence type="predicted"/>
<feature type="compositionally biased region" description="Basic and acidic residues" evidence="1">
    <location>
        <begin position="87"/>
        <end position="99"/>
    </location>
</feature>
<dbReference type="EMBL" id="JBFDAA010000017">
    <property type="protein sequence ID" value="KAL1116395.1"/>
    <property type="molecule type" value="Genomic_DNA"/>
</dbReference>
<name>A0ABD0Y1B2_9HEMI</name>
<feature type="region of interest" description="Disordered" evidence="1">
    <location>
        <begin position="87"/>
        <end position="110"/>
    </location>
</feature>
<evidence type="ECO:0000313" key="2">
    <source>
        <dbReference type="EMBL" id="KAL1116395.1"/>
    </source>
</evidence>
<keyword evidence="3" id="KW-1185">Reference proteome</keyword>
<evidence type="ECO:0000313" key="3">
    <source>
        <dbReference type="Proteomes" id="UP001558652"/>
    </source>
</evidence>
<evidence type="ECO:0000256" key="1">
    <source>
        <dbReference type="SAM" id="MobiDB-lite"/>
    </source>
</evidence>
<comment type="caution">
    <text evidence="2">The sequence shown here is derived from an EMBL/GenBank/DDBJ whole genome shotgun (WGS) entry which is preliminary data.</text>
</comment>
<dbReference type="Proteomes" id="UP001558652">
    <property type="component" value="Unassembled WGS sequence"/>
</dbReference>